<reference evidence="2" key="2">
    <citation type="submission" date="2015-01" db="EMBL/GenBank/DDBJ databases">
        <title>Evolutionary Origins and Diversification of the Mycorrhizal Mutualists.</title>
        <authorList>
            <consortium name="DOE Joint Genome Institute"/>
            <consortium name="Mycorrhizal Genomics Consortium"/>
            <person name="Kohler A."/>
            <person name="Kuo A."/>
            <person name="Nagy L.G."/>
            <person name="Floudas D."/>
            <person name="Copeland A."/>
            <person name="Barry K.W."/>
            <person name="Cichocki N."/>
            <person name="Veneault-Fourrey C."/>
            <person name="LaButti K."/>
            <person name="Lindquist E.A."/>
            <person name="Lipzen A."/>
            <person name="Lundell T."/>
            <person name="Morin E."/>
            <person name="Murat C."/>
            <person name="Riley R."/>
            <person name="Ohm R."/>
            <person name="Sun H."/>
            <person name="Tunlid A."/>
            <person name="Henrissat B."/>
            <person name="Grigoriev I.V."/>
            <person name="Hibbett D.S."/>
            <person name="Martin F."/>
        </authorList>
    </citation>
    <scope>NUCLEOTIDE SEQUENCE [LARGE SCALE GENOMIC DNA]</scope>
    <source>
        <strain evidence="2">Foug A</strain>
    </source>
</reference>
<organism evidence="1 2">
    <name type="scientific">Scleroderma citrinum Foug A</name>
    <dbReference type="NCBI Taxonomy" id="1036808"/>
    <lineage>
        <taxon>Eukaryota</taxon>
        <taxon>Fungi</taxon>
        <taxon>Dikarya</taxon>
        <taxon>Basidiomycota</taxon>
        <taxon>Agaricomycotina</taxon>
        <taxon>Agaricomycetes</taxon>
        <taxon>Agaricomycetidae</taxon>
        <taxon>Boletales</taxon>
        <taxon>Sclerodermatineae</taxon>
        <taxon>Sclerodermataceae</taxon>
        <taxon>Scleroderma</taxon>
    </lineage>
</organism>
<dbReference type="InParanoid" id="A0A0C2Z434"/>
<dbReference type="EMBL" id="KN822111">
    <property type="protein sequence ID" value="KIM56688.1"/>
    <property type="molecule type" value="Genomic_DNA"/>
</dbReference>
<dbReference type="Proteomes" id="UP000053989">
    <property type="component" value="Unassembled WGS sequence"/>
</dbReference>
<name>A0A0C2Z434_9AGAM</name>
<dbReference type="SUPFAM" id="SSF54001">
    <property type="entry name" value="Cysteine proteinases"/>
    <property type="match status" value="1"/>
</dbReference>
<dbReference type="STRING" id="1036808.A0A0C2Z434"/>
<dbReference type="HOGENOM" id="CLU_004552_0_0_1"/>
<accession>A0A0C2Z434</accession>
<evidence type="ECO:0000313" key="1">
    <source>
        <dbReference type="EMBL" id="KIM56688.1"/>
    </source>
</evidence>
<dbReference type="Gene3D" id="3.40.395.10">
    <property type="entry name" value="Adenoviral Proteinase, Chain A"/>
    <property type="match status" value="1"/>
</dbReference>
<dbReference type="OrthoDB" id="3253684at2759"/>
<keyword evidence="2" id="KW-1185">Reference proteome</keyword>
<dbReference type="InterPro" id="IPR040521">
    <property type="entry name" value="KDZ"/>
</dbReference>
<dbReference type="InterPro" id="IPR038765">
    <property type="entry name" value="Papain-like_cys_pep_sf"/>
</dbReference>
<dbReference type="PANTHER" id="PTHR33096">
    <property type="entry name" value="CXC2 DOMAIN-CONTAINING PROTEIN"/>
    <property type="match status" value="1"/>
</dbReference>
<protein>
    <submittedName>
        <fullName evidence="1">Uncharacterized protein</fullName>
    </submittedName>
</protein>
<gene>
    <name evidence="1" type="ORF">SCLCIDRAFT_29357</name>
</gene>
<proteinExistence type="predicted"/>
<evidence type="ECO:0000313" key="2">
    <source>
        <dbReference type="Proteomes" id="UP000053989"/>
    </source>
</evidence>
<dbReference type="Pfam" id="PF18758">
    <property type="entry name" value="KDZ"/>
    <property type="match status" value="1"/>
</dbReference>
<reference evidence="1 2" key="1">
    <citation type="submission" date="2014-04" db="EMBL/GenBank/DDBJ databases">
        <authorList>
            <consortium name="DOE Joint Genome Institute"/>
            <person name="Kuo A."/>
            <person name="Kohler A."/>
            <person name="Nagy L.G."/>
            <person name="Floudas D."/>
            <person name="Copeland A."/>
            <person name="Barry K.W."/>
            <person name="Cichocki N."/>
            <person name="Veneault-Fourrey C."/>
            <person name="LaButti K."/>
            <person name="Lindquist E.A."/>
            <person name="Lipzen A."/>
            <person name="Lundell T."/>
            <person name="Morin E."/>
            <person name="Murat C."/>
            <person name="Sun H."/>
            <person name="Tunlid A."/>
            <person name="Henrissat B."/>
            <person name="Grigoriev I.V."/>
            <person name="Hibbett D.S."/>
            <person name="Martin F."/>
            <person name="Nordberg H.P."/>
            <person name="Cantor M.N."/>
            <person name="Hua S.X."/>
        </authorList>
    </citation>
    <scope>NUCLEOTIDE SEQUENCE [LARGE SCALE GENOMIC DNA]</scope>
    <source>
        <strain evidence="1 2">Foug A</strain>
    </source>
</reference>
<sequence length="1064" mass="119232">MVASPILQPDELFHPDEPLEVPPMELDDMIVMSDGEDVSHGSTAQHIRTICPTPRSIAACAGWKALIPTIIDPFLKYTAATLRQPLVALGSRLSSCTSSCQEQKLTAVLCLFFDRVVSIDVLSCLCCTLPQTLVSHGLFPTVPTQPRMAVSINLLSFFRTLFERLCDTIHALASALGTYYTRRGFRMMDNKGRTVRDPFQRSLSQAAQWYNILQVDVEKQVDSLIQQCCLLVKPAIESLADLPSGPLPPTVQQHSLSRGSCSETLIQRCPVCFGGTLFGRLLDKGGDMNVATDAQVDAIGRHITHAHQRPSKLFQSVVPDEAIDQCEASYKAADGQKQKTAMDNFDNTGVMVLICRHDIPLFLANIDTPGEQQKYSIALISHLFSLLPDQANVVVLYDVGCVLARSLAWFNILDQQIMSRLRFATTAMHAYGHEWACQLVYNPHRRIWLLDRHAATVGYEMQRELGDWLRCRLKKGVGEQGSAAQEVLDDCGVSVMELQKQWSDQQATQLSIRAHAPAKLKKELDTVLTLQADLDNSNRVLQLAQVTIEKGNASPAIMDVLESLEHSHSRLMTKAEALYSSLNVHDQFPELKNISLDFVQILLMARDLKINIHKRAVGTFFEWDKLDRAIGGKDKPLGTKLHQQTRKAIVKHQPALMAAIHKYNLYYIWITPSVGEVPRWLKDMDVRDGIRALIKTEHCLEEQCCLGLEADNMCRWFGYELAAVQVALRQSENGNYYFILKQRLETISKLQERWPTALSSPARYASQMEVATWTAETITGKSQPSLCWLVPVVINDYINDVDDEELWGLTDGTGPAEPPLDPKQVALSDVLEVADQDGFEPEVEAETPPRITLNWELPEVINIDGGFDMAKGAHVPANMMTVIQPSVDGFPRQTFLPSDTSILASPQACLNDACINGCAALLYSVFLPAAASCAVLLTHDLPRIRYNTDDETLWRNVSWTRFCEKPIWVLPIHRSSPVGHWVLCAIYFPSRRLLLFDSLAEQQPWRKDVKDIMRLVCHLSNVVSRRIGTSRRDLGDWVAQPLLNHGKPMDTIAVCGSWRNWLLF</sequence>
<dbReference type="AlphaFoldDB" id="A0A0C2Z434"/>
<dbReference type="PANTHER" id="PTHR33096:SF1">
    <property type="entry name" value="CXC1-LIKE CYSTEINE CLUSTER ASSOCIATED WITH KDZ TRANSPOSASES DOMAIN-CONTAINING PROTEIN"/>
    <property type="match status" value="1"/>
</dbReference>